<dbReference type="Gene3D" id="1.10.3290.10">
    <property type="entry name" value="Fido-like domain"/>
    <property type="match status" value="1"/>
</dbReference>
<keyword evidence="2" id="KW-0067">ATP-binding</keyword>
<name>A0A941EXU0_9ACTN</name>
<dbReference type="Proteomes" id="UP000675781">
    <property type="component" value="Unassembled WGS sequence"/>
</dbReference>
<dbReference type="PROSITE" id="PS51459">
    <property type="entry name" value="FIDO"/>
    <property type="match status" value="1"/>
</dbReference>
<dbReference type="InterPro" id="IPR040198">
    <property type="entry name" value="Fido_containing"/>
</dbReference>
<keyword evidence="5" id="KW-1185">Reference proteome</keyword>
<feature type="domain" description="Fido" evidence="3">
    <location>
        <begin position="106"/>
        <end position="263"/>
    </location>
</feature>
<evidence type="ECO:0000259" key="3">
    <source>
        <dbReference type="PROSITE" id="PS51459"/>
    </source>
</evidence>
<dbReference type="GO" id="GO:0005524">
    <property type="term" value="F:ATP binding"/>
    <property type="evidence" value="ECO:0007669"/>
    <property type="project" value="UniProtKB-KW"/>
</dbReference>
<dbReference type="PANTHER" id="PTHR13504">
    <property type="entry name" value="FIDO DOMAIN-CONTAINING PROTEIN DDB_G0283145"/>
    <property type="match status" value="1"/>
</dbReference>
<comment type="caution">
    <text evidence="4">The sequence shown here is derived from an EMBL/GenBank/DDBJ whole genome shotgun (WGS) entry which is preliminary data.</text>
</comment>
<dbReference type="RefSeq" id="WP_368861742.1">
    <property type="nucleotide sequence ID" value="NZ_JAGSOG010000420.1"/>
</dbReference>
<reference evidence="4" key="1">
    <citation type="submission" date="2021-04" db="EMBL/GenBank/DDBJ databases">
        <title>Genome based classification of Actinospica acidithermotolerans sp. nov., an actinobacterium isolated from an Indonesian hot spring.</title>
        <authorList>
            <person name="Kusuma A.B."/>
            <person name="Putra K.E."/>
            <person name="Nafisah S."/>
            <person name="Loh J."/>
            <person name="Nouioui I."/>
            <person name="Goodfellow M."/>
        </authorList>
    </citation>
    <scope>NUCLEOTIDE SEQUENCE</scope>
    <source>
        <strain evidence="4">CSCA 57</strain>
    </source>
</reference>
<feature type="binding site" evidence="2">
    <location>
        <begin position="197"/>
        <end position="204"/>
    </location>
    <ligand>
        <name>ATP</name>
        <dbReference type="ChEBI" id="CHEBI:30616"/>
    </ligand>
</feature>
<evidence type="ECO:0000256" key="2">
    <source>
        <dbReference type="PIRSR" id="PIRSR640198-2"/>
    </source>
</evidence>
<accession>A0A941EXU0</accession>
<dbReference type="EMBL" id="JAGSOG010000420">
    <property type="protein sequence ID" value="MBR7839318.1"/>
    <property type="molecule type" value="Genomic_DNA"/>
</dbReference>
<dbReference type="InterPro" id="IPR036597">
    <property type="entry name" value="Fido-like_dom_sf"/>
</dbReference>
<evidence type="ECO:0000313" key="4">
    <source>
        <dbReference type="EMBL" id="MBR7839318.1"/>
    </source>
</evidence>
<gene>
    <name evidence="4" type="ORF">KDL01_39020</name>
</gene>
<dbReference type="InterPro" id="IPR003812">
    <property type="entry name" value="Fido"/>
</dbReference>
<dbReference type="AlphaFoldDB" id="A0A941EXU0"/>
<evidence type="ECO:0000313" key="5">
    <source>
        <dbReference type="Proteomes" id="UP000675781"/>
    </source>
</evidence>
<protein>
    <submittedName>
        <fullName evidence="4">Fic family protein</fullName>
    </submittedName>
</protein>
<dbReference type="SUPFAM" id="SSF140931">
    <property type="entry name" value="Fic-like"/>
    <property type="match status" value="1"/>
</dbReference>
<keyword evidence="2" id="KW-0547">Nucleotide-binding</keyword>
<sequence>MLFRVPLLTDADRRVLGEIDDLRRQLRHQVRPQHRWADGLRKFLTADAVAASNSIEGFRVSTVDVVDLMGGERDVDVSDEDREETLAYQRMMSFVQSQHDVPDFAYDKGLFNGMHWMLQGHRHSRRKPAGQWRRGPVYVTDARDSHVAAYTGPDHELVPGLMHELVEWLNEPNPADHALVRAAIAHLNLVSIHPWADGNGRMSRSLQTLMIAREGVLAPEFSSIEAWLGRPGNTWEYYRQLGALGSIYSPEHDASAWLRFNLTAYHQQAQMVRFRVDRAARLWTSLVDFAKERALDERTVSAMFEAVSNGRVRRASYEQAEGLSLQQAQRDLRDLVAARILRSVGRTRARYYEPGELFPERAQEIADRPVALMDPYASE</sequence>
<evidence type="ECO:0000256" key="1">
    <source>
        <dbReference type="PIRSR" id="PIRSR640198-1"/>
    </source>
</evidence>
<feature type="active site" evidence="1">
    <location>
        <position position="193"/>
    </location>
</feature>
<proteinExistence type="predicted"/>
<dbReference type="PANTHER" id="PTHR13504:SF38">
    <property type="entry name" value="FIDO DOMAIN-CONTAINING PROTEIN"/>
    <property type="match status" value="1"/>
</dbReference>
<organism evidence="4 5">
    <name type="scientific">Actinospica durhamensis</name>
    <dbReference type="NCBI Taxonomy" id="1508375"/>
    <lineage>
        <taxon>Bacteria</taxon>
        <taxon>Bacillati</taxon>
        <taxon>Actinomycetota</taxon>
        <taxon>Actinomycetes</taxon>
        <taxon>Catenulisporales</taxon>
        <taxon>Actinospicaceae</taxon>
        <taxon>Actinospica</taxon>
    </lineage>
</organism>
<dbReference type="Pfam" id="PF02661">
    <property type="entry name" value="Fic"/>
    <property type="match status" value="1"/>
</dbReference>